<sequence length="480" mass="48963">MKRTAVLAAGLAIAVTGAAALAAPAAADPAPPAATGTAATAKRLAPALPGPAGAADPTARGLSSAALARYARWSAERPRAGTPTGTVGGAGALAVSARDARTGAPVARFCATVAGDEGSRACTSDGVVALRGLAVGVPLPIVVRPDGGGSRLGDFVAATPRAGEPAAVTARFGAGGTIRAKMTDGRTGAILDDRSYLWVRTVGPDRSWAFVEAEERDAEGWVHTDALPPGTYRILAGADPRYDLGDQWVGPDGGTGREHLAAQITVREGEETTAPTVRFDPGGTVRGTVHLADGTPLVGGAISNESLRYNDYLVWYYYTDAAGHYESPALGPYDWSFRIGASWTRTPGADQWGGGAREERDAATVRIEAGAEVERDFTLAPGVVLGGAVTGPAGTERHDLIADAADGLVAGVFFTNAEATYAHPVLGGRSVKVQASTVEGVEIRSRGWHDNADSYAAAAPIAVPATGTATADLRFPAAPR</sequence>
<dbReference type="Proteomes" id="UP000649739">
    <property type="component" value="Unassembled WGS sequence"/>
</dbReference>
<dbReference type="EMBL" id="BMQB01000014">
    <property type="protein sequence ID" value="GGK10181.1"/>
    <property type="molecule type" value="Genomic_DNA"/>
</dbReference>
<name>A0A8J3BCR9_9ACTN</name>
<feature type="signal peptide" evidence="1">
    <location>
        <begin position="1"/>
        <end position="22"/>
    </location>
</feature>
<proteinExistence type="predicted"/>
<accession>A0A8J3BCR9</accession>
<comment type="caution">
    <text evidence="2">The sequence shown here is derived from an EMBL/GenBank/DDBJ whole genome shotgun (WGS) entry which is preliminary data.</text>
</comment>
<organism evidence="2 3">
    <name type="scientific">Pilimelia anulata</name>
    <dbReference type="NCBI Taxonomy" id="53371"/>
    <lineage>
        <taxon>Bacteria</taxon>
        <taxon>Bacillati</taxon>
        <taxon>Actinomycetota</taxon>
        <taxon>Actinomycetes</taxon>
        <taxon>Micromonosporales</taxon>
        <taxon>Micromonosporaceae</taxon>
        <taxon>Pilimelia</taxon>
    </lineage>
</organism>
<protein>
    <recommendedName>
        <fullName evidence="4">Rhamnogalacturonan endolyase</fullName>
    </recommendedName>
</protein>
<dbReference type="AlphaFoldDB" id="A0A8J3BCR9"/>
<feature type="chain" id="PRO_5035165058" description="Rhamnogalacturonan endolyase" evidence="1">
    <location>
        <begin position="23"/>
        <end position="480"/>
    </location>
</feature>
<dbReference type="RefSeq" id="WP_189172232.1">
    <property type="nucleotide sequence ID" value="NZ_BMQB01000014.1"/>
</dbReference>
<reference evidence="2" key="2">
    <citation type="submission" date="2020-09" db="EMBL/GenBank/DDBJ databases">
        <authorList>
            <person name="Sun Q."/>
            <person name="Ohkuma M."/>
        </authorList>
    </citation>
    <scope>NUCLEOTIDE SEQUENCE</scope>
    <source>
        <strain evidence="2">JCM 3090</strain>
    </source>
</reference>
<reference evidence="2" key="1">
    <citation type="journal article" date="2014" name="Int. J. Syst. Evol. Microbiol.">
        <title>Complete genome sequence of Corynebacterium casei LMG S-19264T (=DSM 44701T), isolated from a smear-ripened cheese.</title>
        <authorList>
            <consortium name="US DOE Joint Genome Institute (JGI-PGF)"/>
            <person name="Walter F."/>
            <person name="Albersmeier A."/>
            <person name="Kalinowski J."/>
            <person name="Ruckert C."/>
        </authorList>
    </citation>
    <scope>NUCLEOTIDE SEQUENCE</scope>
    <source>
        <strain evidence="2">JCM 3090</strain>
    </source>
</reference>
<keyword evidence="3" id="KW-1185">Reference proteome</keyword>
<gene>
    <name evidence="2" type="ORF">GCM10010123_45170</name>
</gene>
<evidence type="ECO:0000313" key="2">
    <source>
        <dbReference type="EMBL" id="GGK10181.1"/>
    </source>
</evidence>
<evidence type="ECO:0008006" key="4">
    <source>
        <dbReference type="Google" id="ProtNLM"/>
    </source>
</evidence>
<keyword evidence="1" id="KW-0732">Signal</keyword>
<evidence type="ECO:0000313" key="3">
    <source>
        <dbReference type="Proteomes" id="UP000649739"/>
    </source>
</evidence>
<evidence type="ECO:0000256" key="1">
    <source>
        <dbReference type="SAM" id="SignalP"/>
    </source>
</evidence>